<organism evidence="2">
    <name type="scientific">Cacopsylla melanoneura</name>
    <dbReference type="NCBI Taxonomy" id="428564"/>
    <lineage>
        <taxon>Eukaryota</taxon>
        <taxon>Metazoa</taxon>
        <taxon>Ecdysozoa</taxon>
        <taxon>Arthropoda</taxon>
        <taxon>Hexapoda</taxon>
        <taxon>Insecta</taxon>
        <taxon>Pterygota</taxon>
        <taxon>Neoptera</taxon>
        <taxon>Paraneoptera</taxon>
        <taxon>Hemiptera</taxon>
        <taxon>Sternorrhyncha</taxon>
        <taxon>Psylloidea</taxon>
        <taxon>Psyllidae</taxon>
        <taxon>Psyllinae</taxon>
        <taxon>Cacopsylla</taxon>
    </lineage>
</organism>
<feature type="domain" description="Myb/SANT-like DNA-binding" evidence="1">
    <location>
        <begin position="26"/>
        <end position="110"/>
    </location>
</feature>
<dbReference type="AlphaFoldDB" id="A0A8D8R3G1"/>
<protein>
    <submittedName>
        <fullName evidence="2">Trihelix transcription factor GT-1</fullName>
    </submittedName>
</protein>
<dbReference type="EMBL" id="HBUF01125094">
    <property type="protein sequence ID" value="CAG6642975.1"/>
    <property type="molecule type" value="Transcribed_RNA"/>
</dbReference>
<dbReference type="InterPro" id="IPR044822">
    <property type="entry name" value="Myb_DNA-bind_4"/>
</dbReference>
<dbReference type="Pfam" id="PF13837">
    <property type="entry name" value="Myb_DNA-bind_4"/>
    <property type="match status" value="1"/>
</dbReference>
<evidence type="ECO:0000313" key="2">
    <source>
        <dbReference type="EMBL" id="CAG6642976.1"/>
    </source>
</evidence>
<dbReference type="EMBL" id="HBUF01125095">
    <property type="protein sequence ID" value="CAG6642976.1"/>
    <property type="molecule type" value="Transcribed_RNA"/>
</dbReference>
<sequence length="127" mass="15114">MCGVDSSATDCLVHIFTRKIWMEKGDMWTTQNIRKLLTLRLERDGLFNRPKNRSILWRQISEELLKQNVCATPTQCAQKFRNLLTTYRNNKQKVRSTGEGVIKWVFYEQIVTFRPSALSYFVRKFKF</sequence>
<accession>A0A8D8R3G1</accession>
<proteinExistence type="predicted"/>
<reference evidence="2" key="1">
    <citation type="submission" date="2021-05" db="EMBL/GenBank/DDBJ databases">
        <authorList>
            <person name="Alioto T."/>
            <person name="Alioto T."/>
            <person name="Gomez Garrido J."/>
        </authorList>
    </citation>
    <scope>NUCLEOTIDE SEQUENCE</scope>
</reference>
<evidence type="ECO:0000259" key="1">
    <source>
        <dbReference type="Pfam" id="PF13837"/>
    </source>
</evidence>
<name>A0A8D8R3G1_9HEMI</name>
<dbReference type="Gene3D" id="1.10.10.60">
    <property type="entry name" value="Homeodomain-like"/>
    <property type="match status" value="1"/>
</dbReference>